<dbReference type="InterPro" id="IPR044730">
    <property type="entry name" value="RNase_H-like_dom_plant"/>
</dbReference>
<organism evidence="1">
    <name type="scientific">Manihot esculenta</name>
    <name type="common">Cassava</name>
    <name type="synonym">Jatropha manihot</name>
    <dbReference type="NCBI Taxonomy" id="3983"/>
    <lineage>
        <taxon>Eukaryota</taxon>
        <taxon>Viridiplantae</taxon>
        <taxon>Streptophyta</taxon>
        <taxon>Embryophyta</taxon>
        <taxon>Tracheophyta</taxon>
        <taxon>Spermatophyta</taxon>
        <taxon>Magnoliopsida</taxon>
        <taxon>eudicotyledons</taxon>
        <taxon>Gunneridae</taxon>
        <taxon>Pentapetalae</taxon>
        <taxon>rosids</taxon>
        <taxon>fabids</taxon>
        <taxon>Malpighiales</taxon>
        <taxon>Euphorbiaceae</taxon>
        <taxon>Crotonoideae</taxon>
        <taxon>Manihoteae</taxon>
        <taxon>Manihot</taxon>
    </lineage>
</organism>
<dbReference type="EMBL" id="CM004393">
    <property type="protein sequence ID" value="OAY46324.1"/>
    <property type="molecule type" value="Genomic_DNA"/>
</dbReference>
<reference evidence="1" key="1">
    <citation type="submission" date="2016-02" db="EMBL/GenBank/DDBJ databases">
        <title>WGS assembly of Manihot esculenta.</title>
        <authorList>
            <person name="Bredeson J.V."/>
            <person name="Prochnik S.E."/>
            <person name="Lyons J.B."/>
            <person name="Schmutz J."/>
            <person name="Grimwood J."/>
            <person name="Vrebalov J."/>
            <person name="Bart R.S."/>
            <person name="Amuge T."/>
            <person name="Ferguson M.E."/>
            <person name="Green R."/>
            <person name="Putnam N."/>
            <person name="Stites J."/>
            <person name="Rounsley S."/>
            <person name="Rokhsar D.S."/>
        </authorList>
    </citation>
    <scope>NUCLEOTIDE SEQUENCE [LARGE SCALE GENOMIC DNA]</scope>
    <source>
        <tissue evidence="1">Leaf</tissue>
    </source>
</reference>
<accession>A0A2C9VL46</accession>
<sequence>MMLVPLIKSSISESEYANPFIKSWGHIKKNEFFEYLIKWNVDGSYLGKPGPIAIGGVLRDTSGCFKCLFSCLGGIKDSNSRNAVSWVNEIDSAPWKFSAIINSIVNLSAFLRVVSFKCTLREAIP</sequence>
<dbReference type="CDD" id="cd06222">
    <property type="entry name" value="RNase_H_like"/>
    <property type="match status" value="1"/>
</dbReference>
<name>A0A2C9VL46_MANES</name>
<evidence type="ECO:0008006" key="2">
    <source>
        <dbReference type="Google" id="ProtNLM"/>
    </source>
</evidence>
<protein>
    <recommendedName>
        <fullName evidence="2">RNase H type-1 domain-containing protein</fullName>
    </recommendedName>
</protein>
<dbReference type="AlphaFoldDB" id="A0A2C9VL46"/>
<dbReference type="STRING" id="3983.A0A2C9VL46"/>
<gene>
    <name evidence="1" type="ORF">MANES_07G135100</name>
</gene>
<proteinExistence type="predicted"/>
<evidence type="ECO:0000313" key="1">
    <source>
        <dbReference type="EMBL" id="OAY46324.1"/>
    </source>
</evidence>